<protein>
    <submittedName>
        <fullName evidence="1">Uncharacterized protein</fullName>
    </submittedName>
</protein>
<dbReference type="EMBL" id="AP024412">
    <property type="protein sequence ID" value="BCR35700.1"/>
    <property type="molecule type" value="Genomic_DNA"/>
</dbReference>
<dbReference type="AlphaFoldDB" id="A0A7U9TI97"/>
<gene>
    <name evidence="1" type="ORF">MPAN_005930</name>
</gene>
<evidence type="ECO:0000313" key="1">
    <source>
        <dbReference type="EMBL" id="BCR35700.1"/>
    </source>
</evidence>
<name>A0A7U9TI97_9MOLU</name>
<dbReference type="RefSeq" id="WP_176238541.1">
    <property type="nucleotide sequence ID" value="NZ_AP024412.1"/>
</dbReference>
<dbReference type="KEGG" id="manr:MPAN_005930"/>
<evidence type="ECO:0000313" key="2">
    <source>
        <dbReference type="Proteomes" id="UP000620133"/>
    </source>
</evidence>
<sequence length="95" mass="10941">MKTIRGMISLFISYMIFHGWALLFFIIGTLSGNAWLIGVGSFVLLFWFGPGTPVIPLILITALLIQRYIFFDSTNQVKIKDKWEELNKSMKKPEK</sequence>
<organism evidence="1 2">
    <name type="scientific">Mariniplasma anaerobium</name>
    <dbReference type="NCBI Taxonomy" id="2735436"/>
    <lineage>
        <taxon>Bacteria</taxon>
        <taxon>Bacillati</taxon>
        <taxon>Mycoplasmatota</taxon>
        <taxon>Mollicutes</taxon>
        <taxon>Acholeplasmatales</taxon>
        <taxon>Acholeplasmataceae</taxon>
        <taxon>Mariniplasma</taxon>
    </lineage>
</organism>
<reference evidence="1" key="1">
    <citation type="submission" date="2021-01" db="EMBL/GenBank/DDBJ databases">
        <title>Draft genome sequence of Acholeplasmataceae bacterium strain Mahy22.</title>
        <authorList>
            <person name="Watanabe M."/>
            <person name="Kojima H."/>
            <person name="Fukui M."/>
        </authorList>
    </citation>
    <scope>NUCLEOTIDE SEQUENCE</scope>
    <source>
        <strain evidence="1">Mahy22</strain>
    </source>
</reference>
<accession>A0A7U9TI97</accession>
<proteinExistence type="predicted"/>
<dbReference type="Proteomes" id="UP000620133">
    <property type="component" value="Chromosome"/>
</dbReference>
<keyword evidence="2" id="KW-1185">Reference proteome</keyword>